<accession>A0ABZ2Q1Z6</accession>
<evidence type="ECO:0000313" key="2">
    <source>
        <dbReference type="EMBL" id="WXK48420.1"/>
    </source>
</evidence>
<dbReference type="RefSeq" id="WP_338839224.1">
    <property type="nucleotide sequence ID" value="NZ_CP147988.1"/>
</dbReference>
<dbReference type="InterPro" id="IPR010982">
    <property type="entry name" value="Lambda_DNA-bd_dom_sf"/>
</dbReference>
<gene>
    <name evidence="2" type="ORF">V6624_15430</name>
</gene>
<reference evidence="2 3" key="1">
    <citation type="submission" date="2024-02" db="EMBL/GenBank/DDBJ databases">
        <title>complete genome of Flavobacterium ginsenosidimutans Str. YTB16.</title>
        <authorList>
            <person name="Wang Q."/>
        </authorList>
    </citation>
    <scope>NUCLEOTIDE SEQUENCE [LARGE SCALE GENOMIC DNA]</scope>
    <source>
        <strain evidence="2 3">YTB16</strain>
    </source>
</reference>
<evidence type="ECO:0000313" key="3">
    <source>
        <dbReference type="Proteomes" id="UP001447857"/>
    </source>
</evidence>
<feature type="domain" description="HTH cro/C1-type" evidence="1">
    <location>
        <begin position="22"/>
        <end position="75"/>
    </location>
</feature>
<dbReference type="SUPFAM" id="SSF47413">
    <property type="entry name" value="lambda repressor-like DNA-binding domains"/>
    <property type="match status" value="1"/>
</dbReference>
<keyword evidence="3" id="KW-1185">Reference proteome</keyword>
<evidence type="ECO:0000259" key="1">
    <source>
        <dbReference type="PROSITE" id="PS50943"/>
    </source>
</evidence>
<dbReference type="Pfam" id="PF01381">
    <property type="entry name" value="HTH_3"/>
    <property type="match status" value="1"/>
</dbReference>
<proteinExistence type="predicted"/>
<dbReference type="Proteomes" id="UP001447857">
    <property type="component" value="Chromosome"/>
</dbReference>
<dbReference type="PROSITE" id="PS50943">
    <property type="entry name" value="HTH_CROC1"/>
    <property type="match status" value="1"/>
</dbReference>
<organism evidence="2 3">
    <name type="scientific">Flavobacterium ginsenosidimutans</name>
    <dbReference type="NCBI Taxonomy" id="687844"/>
    <lineage>
        <taxon>Bacteria</taxon>
        <taxon>Pseudomonadati</taxon>
        <taxon>Bacteroidota</taxon>
        <taxon>Flavobacteriia</taxon>
        <taxon>Flavobacteriales</taxon>
        <taxon>Flavobacteriaceae</taxon>
        <taxon>Flavobacterium</taxon>
    </lineage>
</organism>
<dbReference type="CDD" id="cd00093">
    <property type="entry name" value="HTH_XRE"/>
    <property type="match status" value="1"/>
</dbReference>
<dbReference type="SMART" id="SM00530">
    <property type="entry name" value="HTH_XRE"/>
    <property type="match status" value="1"/>
</dbReference>
<sequence length="138" mass="15893">MNDKDYTRSTETIEENHQGRNLQRIRIYLGIKQEVLASDLGISQPQVSIIEQQGVIEVSLLEKIATVLGVTPDLIKKFDVERAIYNINSYKDSTIQHGDNSTQNIHPLDKVVELYERLLQSEREKLELFINQKKSVIN</sequence>
<protein>
    <submittedName>
        <fullName evidence="2">Helix-turn-helix transcriptional regulator</fullName>
    </submittedName>
</protein>
<dbReference type="InterPro" id="IPR001387">
    <property type="entry name" value="Cro/C1-type_HTH"/>
</dbReference>
<name>A0ABZ2Q1Z6_9FLAO</name>
<dbReference type="Gene3D" id="1.10.260.40">
    <property type="entry name" value="lambda repressor-like DNA-binding domains"/>
    <property type="match status" value="1"/>
</dbReference>
<dbReference type="EMBL" id="CP147988">
    <property type="protein sequence ID" value="WXK48420.1"/>
    <property type="molecule type" value="Genomic_DNA"/>
</dbReference>